<evidence type="ECO:0000313" key="7">
    <source>
        <dbReference type="Proteomes" id="UP000189703"/>
    </source>
</evidence>
<sequence length="454" mass="49832">MDCLGWDEPSIWSNEVQHELAQGSIASNTTINYGILSGKVDLYEGVFQRTRMSGIGSNSEGVNEMAQQLVPTLDSINVVSDLNLLQRQEAIRLADAALLAKSGTGSAAWGEAPTTAELCSNHVINRPCSINPLSDLMAELGAVDRLRVKDGRAGVSDTGSLESFDCLLSATNSNTDTSMEDDDISMILSDCRNLWNFNSGGAVSSGESENNGSNGSNKDMCWRFNNELDEAVSRGSSNPFVNHGRPSDVGPNSNKRSKVEQQLKVMRPNNHHYFDLLQSDSSTTDGGFRLIPENQPKPKKPRSEKQRSSNINFQQSNSSFSSADELDAEAIAQMKEMIYRAAVFRPVNLGLEVVEKPKRKNVRISSDPQTVAARHRRERISERIRVLQRLVPGGTKMDTATMLDEAANYLKFLRSQVKALETLGHKADSVNCSSTNLPPNLPFPMQTIFPLPKP</sequence>
<dbReference type="eggNOG" id="ENOG502QR69">
    <property type="taxonomic scope" value="Eukaryota"/>
</dbReference>
<comment type="subcellular location">
    <subcellularLocation>
        <location evidence="1">Nucleus</location>
    </subcellularLocation>
</comment>
<dbReference type="Proteomes" id="UP000189703">
    <property type="component" value="Unplaced"/>
</dbReference>
<dbReference type="InterPro" id="IPR036638">
    <property type="entry name" value="HLH_DNA-bd_sf"/>
</dbReference>
<dbReference type="FunCoup" id="A0A1U7YV99">
    <property type="interactions" value="115"/>
</dbReference>
<dbReference type="AlphaFoldDB" id="A0A1U7YV99"/>
<protein>
    <submittedName>
        <fullName evidence="8">Transcription factor bHLH87</fullName>
    </submittedName>
</protein>
<evidence type="ECO:0000256" key="4">
    <source>
        <dbReference type="ARBA" id="ARBA00023163"/>
    </source>
</evidence>
<dbReference type="RefSeq" id="XP_010244365.1">
    <property type="nucleotide sequence ID" value="XM_010246063.2"/>
</dbReference>
<dbReference type="InterPro" id="IPR011598">
    <property type="entry name" value="bHLH_dom"/>
</dbReference>
<dbReference type="Pfam" id="PF00010">
    <property type="entry name" value="HLH"/>
    <property type="match status" value="1"/>
</dbReference>
<evidence type="ECO:0000256" key="6">
    <source>
        <dbReference type="SAM" id="MobiDB-lite"/>
    </source>
</evidence>
<dbReference type="GO" id="GO:0003677">
    <property type="term" value="F:DNA binding"/>
    <property type="evidence" value="ECO:0007669"/>
    <property type="project" value="UniProtKB-KW"/>
</dbReference>
<name>A0A1U7YV99_NELNU</name>
<dbReference type="PANTHER" id="PTHR45914">
    <property type="entry name" value="TRANSCRIPTION FACTOR HEC3-RELATED"/>
    <property type="match status" value="1"/>
</dbReference>
<evidence type="ECO:0000256" key="3">
    <source>
        <dbReference type="ARBA" id="ARBA00023125"/>
    </source>
</evidence>
<feature type="compositionally biased region" description="Low complexity" evidence="6">
    <location>
        <begin position="308"/>
        <end position="322"/>
    </location>
</feature>
<dbReference type="PANTHER" id="PTHR45914:SF12">
    <property type="entry name" value="TRANSCRIPTION FACTOR BHLH87"/>
    <property type="match status" value="1"/>
</dbReference>
<keyword evidence="7" id="KW-1185">Reference proteome</keyword>
<keyword evidence="2" id="KW-0805">Transcription regulation</keyword>
<proteinExistence type="predicted"/>
<reference evidence="8" key="1">
    <citation type="submission" date="2025-08" db="UniProtKB">
        <authorList>
            <consortium name="RefSeq"/>
        </authorList>
    </citation>
    <scope>IDENTIFICATION</scope>
</reference>
<feature type="region of interest" description="Disordered" evidence="6">
    <location>
        <begin position="276"/>
        <end position="322"/>
    </location>
</feature>
<dbReference type="OMA" id="ESIETMM"/>
<keyword evidence="4" id="KW-0804">Transcription</keyword>
<organism evidence="7 8">
    <name type="scientific">Nelumbo nucifera</name>
    <name type="common">Sacred lotus</name>
    <dbReference type="NCBI Taxonomy" id="4432"/>
    <lineage>
        <taxon>Eukaryota</taxon>
        <taxon>Viridiplantae</taxon>
        <taxon>Streptophyta</taxon>
        <taxon>Embryophyta</taxon>
        <taxon>Tracheophyta</taxon>
        <taxon>Spermatophyta</taxon>
        <taxon>Magnoliopsida</taxon>
        <taxon>Proteales</taxon>
        <taxon>Nelumbonaceae</taxon>
        <taxon>Nelumbo</taxon>
    </lineage>
</organism>
<keyword evidence="5" id="KW-0539">Nucleus</keyword>
<dbReference type="SMART" id="SM00353">
    <property type="entry name" value="HLH"/>
    <property type="match status" value="1"/>
</dbReference>
<dbReference type="GO" id="GO:0046983">
    <property type="term" value="F:protein dimerization activity"/>
    <property type="evidence" value="ECO:0007669"/>
    <property type="project" value="InterPro"/>
</dbReference>
<dbReference type="GO" id="GO:0005634">
    <property type="term" value="C:nucleus"/>
    <property type="evidence" value="ECO:0007669"/>
    <property type="project" value="UniProtKB-SubCell"/>
</dbReference>
<dbReference type="FunFam" id="4.10.280.10:FF:000053">
    <property type="entry name" value="BHLH transcription factor"/>
    <property type="match status" value="1"/>
</dbReference>
<evidence type="ECO:0000256" key="2">
    <source>
        <dbReference type="ARBA" id="ARBA00023015"/>
    </source>
</evidence>
<dbReference type="SUPFAM" id="SSF47459">
    <property type="entry name" value="HLH, helix-loop-helix DNA-binding domain"/>
    <property type="match status" value="1"/>
</dbReference>
<dbReference type="KEGG" id="nnu:104588219"/>
<dbReference type="GO" id="GO:0003700">
    <property type="term" value="F:DNA-binding transcription factor activity"/>
    <property type="evidence" value="ECO:0007669"/>
    <property type="project" value="InterPro"/>
</dbReference>
<dbReference type="Gene3D" id="4.10.280.10">
    <property type="entry name" value="Helix-loop-helix DNA-binding domain"/>
    <property type="match status" value="1"/>
</dbReference>
<evidence type="ECO:0000256" key="5">
    <source>
        <dbReference type="ARBA" id="ARBA00023242"/>
    </source>
</evidence>
<dbReference type="GeneID" id="104588219"/>
<dbReference type="InterPro" id="IPR045843">
    <property type="entry name" value="IND-like"/>
</dbReference>
<evidence type="ECO:0000256" key="1">
    <source>
        <dbReference type="ARBA" id="ARBA00004123"/>
    </source>
</evidence>
<dbReference type="PROSITE" id="PS50888">
    <property type="entry name" value="BHLH"/>
    <property type="match status" value="1"/>
</dbReference>
<accession>A0A1U7YV99</accession>
<dbReference type="OrthoDB" id="2017571at2759"/>
<gene>
    <name evidence="8" type="primary">LOC104588219</name>
</gene>
<feature type="region of interest" description="Disordered" evidence="6">
    <location>
        <begin position="233"/>
        <end position="259"/>
    </location>
</feature>
<keyword evidence="3" id="KW-0238">DNA-binding</keyword>
<evidence type="ECO:0000313" key="8">
    <source>
        <dbReference type="RefSeq" id="XP_010244365.1"/>
    </source>
</evidence>